<keyword evidence="2" id="KW-1185">Reference proteome</keyword>
<reference evidence="1 2" key="1">
    <citation type="submission" date="2018-03" db="EMBL/GenBank/DDBJ databases">
        <title>Genomic Encyclopedia of Archaeal and Bacterial Type Strains, Phase II (KMG-II): from individual species to whole genera.</title>
        <authorList>
            <person name="Goeker M."/>
        </authorList>
    </citation>
    <scope>NUCLEOTIDE SEQUENCE [LARGE SCALE GENOMIC DNA]</scope>
    <source>
        <strain evidence="1 2">DSM 24859</strain>
    </source>
</reference>
<protein>
    <submittedName>
        <fullName evidence="1">Uncharacterized protein</fullName>
    </submittedName>
</protein>
<accession>A0A2P8HS61</accession>
<comment type="caution">
    <text evidence="1">The sequence shown here is derived from an EMBL/GenBank/DDBJ whole genome shotgun (WGS) entry which is preliminary data.</text>
</comment>
<dbReference type="EMBL" id="PYAW01000001">
    <property type="protein sequence ID" value="PSL49070.1"/>
    <property type="molecule type" value="Genomic_DNA"/>
</dbReference>
<dbReference type="AlphaFoldDB" id="A0A2P8HS61"/>
<organism evidence="1 2">
    <name type="scientific">Chitinophaga niastensis</name>
    <dbReference type="NCBI Taxonomy" id="536980"/>
    <lineage>
        <taxon>Bacteria</taxon>
        <taxon>Pseudomonadati</taxon>
        <taxon>Bacteroidota</taxon>
        <taxon>Chitinophagia</taxon>
        <taxon>Chitinophagales</taxon>
        <taxon>Chitinophagaceae</taxon>
        <taxon>Chitinophaga</taxon>
    </lineage>
</organism>
<gene>
    <name evidence="1" type="ORF">CLV51_101400</name>
</gene>
<name>A0A2P8HS61_CHINA</name>
<proteinExistence type="predicted"/>
<sequence>MFRNYACCILIVLYVRDELSFDRFHHHVDNVYRVTSTLARASTGVTEQLW</sequence>
<dbReference type="Proteomes" id="UP000240971">
    <property type="component" value="Unassembled WGS sequence"/>
</dbReference>
<evidence type="ECO:0000313" key="1">
    <source>
        <dbReference type="EMBL" id="PSL49070.1"/>
    </source>
</evidence>
<evidence type="ECO:0000313" key="2">
    <source>
        <dbReference type="Proteomes" id="UP000240971"/>
    </source>
</evidence>